<sequence length="850" mass="90337">MIAVKLAWRDLFAHKVSTILAMILIAITTAAAGVAATGAAAGGNARTYLIANGLQADGMSYGTRQIIQSGDGNFVSTSSTAVTDQRPYEDSLGEIFAPNTVTIQVDENIHGTFAKQGMDPKRGVAFPGKLVSATESNLTQGREPHRGEVALSKSTAAALGVTVGDKIQYVNWSDDPEKVFTYTVTGILSHGTAIGDESLNAARVRPGSQATVRFTVKGDAPVTWNQVQAANKRGVQVTSLHVLDNPPAQSELYPGADNHESQALAESGDGPKPAVILLWGLGVLEMLLIVTPAFAISAKRNERSLAQLAAVGASSRTLAGIMLLEGLFVGALGAFVSIPTYALFFWWVEIRIENYLILGLIALGAILLGVIAALVPALIAARTDVVSVLANRSAPRHISTRLGVVPFIFGITLMIASAATFRTDQDPAIMLALVILGMLTLAAAAPVFVRAVGWIFRWNCAAKIAARDLVRNKYRTSSAVAAIMAGVIGATMAGAYAATAADLERTKQYPGLDYGDVVYELNYRSVGGNDDEVLKLAVEHAHSVRKVESSDILYSAFFPGKVLLDQVDVNSEGGQRPASYWEAGAYVRDQILVVDPGEVGRLNLIPEKNRPEAKLALERGDVVSLIDESQPLTFFRDDEQGPDQAVGTLAQKGVSEAHLMERNGVYIALMTPQTVKKLGGEVRPVAVRVTFERPVMLWDNWLSLRQGLESSDGMVNLAAVAAPAMDNFLGTLIVCAVAGGAAVFVAVILVAMSARAARQDMDTVEALGGSPGFRRAFSFWHGTILALAAVIPGVLVGEYGIWLARTRLEITSVTYQPLAVILVALVIVVPIAIVGALFPPRRSVLTRRAD</sequence>
<feature type="transmembrane region" description="Helical" evidence="2">
    <location>
        <begin position="815"/>
        <end position="838"/>
    </location>
</feature>
<keyword evidence="2" id="KW-0472">Membrane</keyword>
<feature type="transmembrane region" description="Helical" evidence="2">
    <location>
        <begin position="477"/>
        <end position="498"/>
    </location>
</feature>
<feature type="transmembrane region" description="Helical" evidence="2">
    <location>
        <begin position="784"/>
        <end position="803"/>
    </location>
</feature>
<feature type="region of interest" description="Disordered" evidence="1">
    <location>
        <begin position="249"/>
        <end position="268"/>
    </location>
</feature>
<feature type="transmembrane region" description="Helical" evidence="2">
    <location>
        <begin position="318"/>
        <end position="348"/>
    </location>
</feature>
<dbReference type="RefSeq" id="WP_278013033.1">
    <property type="nucleotide sequence ID" value="NZ_CP121208.1"/>
</dbReference>
<evidence type="ECO:0008006" key="5">
    <source>
        <dbReference type="Google" id="ProtNLM"/>
    </source>
</evidence>
<evidence type="ECO:0000256" key="1">
    <source>
        <dbReference type="SAM" id="MobiDB-lite"/>
    </source>
</evidence>
<evidence type="ECO:0000256" key="2">
    <source>
        <dbReference type="SAM" id="Phobius"/>
    </source>
</evidence>
<gene>
    <name evidence="3" type="ORF">P7079_01260</name>
</gene>
<keyword evidence="2" id="KW-1133">Transmembrane helix</keyword>
<feature type="transmembrane region" description="Helical" evidence="2">
    <location>
        <begin position="276"/>
        <end position="297"/>
    </location>
</feature>
<evidence type="ECO:0000313" key="3">
    <source>
        <dbReference type="EMBL" id="WFM83638.1"/>
    </source>
</evidence>
<feature type="transmembrane region" description="Helical" evidence="2">
    <location>
        <begin position="402"/>
        <end position="422"/>
    </location>
</feature>
<feature type="transmembrane region" description="Helical" evidence="2">
    <location>
        <begin position="728"/>
        <end position="751"/>
    </location>
</feature>
<dbReference type="EMBL" id="CP121208">
    <property type="protein sequence ID" value="WFM83638.1"/>
    <property type="molecule type" value="Genomic_DNA"/>
</dbReference>
<reference evidence="3 4" key="1">
    <citation type="submission" date="2023-03" db="EMBL/GenBank/DDBJ databases">
        <title>Complete genome of Arcanobacterium canis strain DSM 25104 isolated in 2010 from a canine otitis externa in Germany.</title>
        <authorList>
            <person name="Borowiak M."/>
            <person name="Kreitlow A."/>
            <person name="Malorny B."/>
            <person name="Laemmler C."/>
            <person name="Prenger-Berninghoff E."/>
            <person name="Ploetz M."/>
            <person name="Abdulmawjood A."/>
        </authorList>
    </citation>
    <scope>NUCLEOTIDE SEQUENCE [LARGE SCALE GENOMIC DNA]</scope>
    <source>
        <strain evidence="3 4">DSM 25104</strain>
    </source>
</reference>
<feature type="transmembrane region" description="Helical" evidence="2">
    <location>
        <begin position="428"/>
        <end position="456"/>
    </location>
</feature>
<organism evidence="3 4">
    <name type="scientific">Arcanobacterium canis</name>
    <dbReference type="NCBI Taxonomy" id="999183"/>
    <lineage>
        <taxon>Bacteria</taxon>
        <taxon>Bacillati</taxon>
        <taxon>Actinomycetota</taxon>
        <taxon>Actinomycetes</taxon>
        <taxon>Actinomycetales</taxon>
        <taxon>Actinomycetaceae</taxon>
        <taxon>Arcanobacterium</taxon>
    </lineage>
</organism>
<name>A0ABY8G152_9ACTO</name>
<dbReference type="InterPro" id="IPR050250">
    <property type="entry name" value="Macrolide_Exporter_MacB"/>
</dbReference>
<keyword evidence="4" id="KW-1185">Reference proteome</keyword>
<protein>
    <recommendedName>
        <fullName evidence="5">FtsX-like permease family protein</fullName>
    </recommendedName>
</protein>
<accession>A0ABY8G152</accession>
<evidence type="ECO:0000313" key="4">
    <source>
        <dbReference type="Proteomes" id="UP001215216"/>
    </source>
</evidence>
<keyword evidence="2" id="KW-0812">Transmembrane</keyword>
<dbReference type="PANTHER" id="PTHR30572:SF4">
    <property type="entry name" value="ABC TRANSPORTER PERMEASE YTRF"/>
    <property type="match status" value="1"/>
</dbReference>
<proteinExistence type="predicted"/>
<dbReference type="Proteomes" id="UP001215216">
    <property type="component" value="Chromosome"/>
</dbReference>
<feature type="transmembrane region" description="Helical" evidence="2">
    <location>
        <begin position="354"/>
        <end position="381"/>
    </location>
</feature>
<dbReference type="PANTHER" id="PTHR30572">
    <property type="entry name" value="MEMBRANE COMPONENT OF TRANSPORTER-RELATED"/>
    <property type="match status" value="1"/>
</dbReference>